<evidence type="ECO:0000313" key="2">
    <source>
        <dbReference type="EMBL" id="MEZ8179932.1"/>
    </source>
</evidence>
<keyword evidence="3" id="KW-1185">Reference proteome</keyword>
<dbReference type="InterPro" id="IPR036374">
    <property type="entry name" value="OxRdtase_Mopterin-bd_sf"/>
</dbReference>
<sequence>MEFKMRAALLFILSLCSFSIFSASELTIFDHLGQKHQFSREQLLLLPQKEISTSLPWVDGELVYSGVALQTVLETMDLPMASQVTFVALNDYKIAVPKEDFDDYQPIIAIKQNGQFMSVREKGPYWLIYPLSSTPDIDNTDFHAKMIWQIRDIHL</sequence>
<dbReference type="Gene3D" id="3.90.420.10">
    <property type="entry name" value="Oxidoreductase, molybdopterin-binding domain"/>
    <property type="match status" value="1"/>
</dbReference>
<evidence type="ECO:0008006" key="4">
    <source>
        <dbReference type="Google" id="ProtNLM"/>
    </source>
</evidence>
<dbReference type="EMBL" id="JBGOOW010000003">
    <property type="protein sequence ID" value="MEZ8179932.1"/>
    <property type="molecule type" value="Genomic_DNA"/>
</dbReference>
<reference evidence="2 3" key="1">
    <citation type="submission" date="2024-06" db="EMBL/GenBank/DDBJ databases">
        <authorList>
            <person name="Steensen K."/>
            <person name="Seneca J."/>
            <person name="Bartlau N."/>
            <person name="Yu A.X."/>
            <person name="Polz M.F."/>
        </authorList>
    </citation>
    <scope>NUCLEOTIDE SEQUENCE [LARGE SCALE GENOMIC DNA]</scope>
    <source>
        <strain evidence="2 3">1F145</strain>
    </source>
</reference>
<feature type="signal peptide" evidence="1">
    <location>
        <begin position="1"/>
        <end position="22"/>
    </location>
</feature>
<accession>A0ABV4LQE6</accession>
<feature type="chain" id="PRO_5046357998" description="Oxidoreductase" evidence="1">
    <location>
        <begin position="23"/>
        <end position="155"/>
    </location>
</feature>
<evidence type="ECO:0000313" key="3">
    <source>
        <dbReference type="Proteomes" id="UP001569200"/>
    </source>
</evidence>
<dbReference type="RefSeq" id="WP_017091205.1">
    <property type="nucleotide sequence ID" value="NZ_AP025509.1"/>
</dbReference>
<comment type="caution">
    <text evidence="2">The sequence shown here is derived from an EMBL/GenBank/DDBJ whole genome shotgun (WGS) entry which is preliminary data.</text>
</comment>
<protein>
    <recommendedName>
        <fullName evidence="4">Oxidoreductase</fullName>
    </recommendedName>
</protein>
<proteinExistence type="predicted"/>
<name>A0ABV4LQE6_VIBSP</name>
<dbReference type="SUPFAM" id="SSF56524">
    <property type="entry name" value="Oxidoreductase molybdopterin-binding domain"/>
    <property type="match status" value="1"/>
</dbReference>
<evidence type="ECO:0000256" key="1">
    <source>
        <dbReference type="SAM" id="SignalP"/>
    </source>
</evidence>
<gene>
    <name evidence="2" type="ORF">ACED33_04535</name>
</gene>
<dbReference type="Proteomes" id="UP001569200">
    <property type="component" value="Unassembled WGS sequence"/>
</dbReference>
<organism evidence="2 3">
    <name type="scientific">Vibrio splendidus</name>
    <dbReference type="NCBI Taxonomy" id="29497"/>
    <lineage>
        <taxon>Bacteria</taxon>
        <taxon>Pseudomonadati</taxon>
        <taxon>Pseudomonadota</taxon>
        <taxon>Gammaproteobacteria</taxon>
        <taxon>Vibrionales</taxon>
        <taxon>Vibrionaceae</taxon>
        <taxon>Vibrio</taxon>
    </lineage>
</organism>
<keyword evidence="1" id="KW-0732">Signal</keyword>